<reference evidence="9" key="1">
    <citation type="submission" date="2016-10" db="EMBL/GenBank/DDBJ databases">
        <authorList>
            <person name="Varghese N."/>
            <person name="Submissions S."/>
        </authorList>
    </citation>
    <scope>NUCLEOTIDE SEQUENCE [LARGE SCALE GENOMIC DNA]</scope>
    <source>
        <strain evidence="9">CGMCC 4.3506</strain>
    </source>
</reference>
<keyword evidence="9" id="KW-1185">Reference proteome</keyword>
<dbReference type="PROSITE" id="PS00737">
    <property type="entry name" value="THIOLASE_2"/>
    <property type="match status" value="1"/>
</dbReference>
<accession>A0A1G7KWY6</accession>
<dbReference type="InterPro" id="IPR020617">
    <property type="entry name" value="Thiolase_C"/>
</dbReference>
<name>A0A1G7KWY6_9PSEU</name>
<dbReference type="STRING" id="200378.SAMN05216553_101529"/>
<evidence type="ECO:0000256" key="1">
    <source>
        <dbReference type="ARBA" id="ARBA00010982"/>
    </source>
</evidence>
<keyword evidence="2 5" id="KW-0808">Transferase</keyword>
<evidence type="ECO:0000256" key="4">
    <source>
        <dbReference type="PIRSR" id="PIRSR000429-1"/>
    </source>
</evidence>
<dbReference type="SUPFAM" id="SSF53901">
    <property type="entry name" value="Thiolase-like"/>
    <property type="match status" value="2"/>
</dbReference>
<evidence type="ECO:0000313" key="8">
    <source>
        <dbReference type="EMBL" id="SDF41594.1"/>
    </source>
</evidence>
<keyword evidence="3 5" id="KW-0012">Acyltransferase</keyword>
<dbReference type="AlphaFoldDB" id="A0A1G7KWY6"/>
<dbReference type="InterPro" id="IPR016039">
    <property type="entry name" value="Thiolase-like"/>
</dbReference>
<dbReference type="Proteomes" id="UP000199623">
    <property type="component" value="Unassembled WGS sequence"/>
</dbReference>
<dbReference type="PANTHER" id="PTHR43365:SF1">
    <property type="entry name" value="ACETYL-COA C-ACYLTRANSFERASE"/>
    <property type="match status" value="1"/>
</dbReference>
<organism evidence="8 9">
    <name type="scientific">Lentzea fradiae</name>
    <dbReference type="NCBI Taxonomy" id="200378"/>
    <lineage>
        <taxon>Bacteria</taxon>
        <taxon>Bacillati</taxon>
        <taxon>Actinomycetota</taxon>
        <taxon>Actinomycetes</taxon>
        <taxon>Pseudonocardiales</taxon>
        <taxon>Pseudonocardiaceae</taxon>
        <taxon>Lentzea</taxon>
    </lineage>
</organism>
<dbReference type="OrthoDB" id="9764638at2"/>
<feature type="active site" description="Proton acceptor" evidence="4">
    <location>
        <position position="377"/>
    </location>
</feature>
<evidence type="ECO:0000259" key="7">
    <source>
        <dbReference type="Pfam" id="PF02803"/>
    </source>
</evidence>
<protein>
    <submittedName>
        <fullName evidence="8">Acetyl-CoA acyltransferase</fullName>
    </submittedName>
</protein>
<comment type="similarity">
    <text evidence="1 5">Belongs to the thiolase-like superfamily. Thiolase family.</text>
</comment>
<evidence type="ECO:0000259" key="6">
    <source>
        <dbReference type="Pfam" id="PF00108"/>
    </source>
</evidence>
<dbReference type="CDD" id="cd00751">
    <property type="entry name" value="thiolase"/>
    <property type="match status" value="1"/>
</dbReference>
<dbReference type="PIRSF" id="PIRSF000429">
    <property type="entry name" value="Ac-CoA_Ac_transf"/>
    <property type="match status" value="1"/>
</dbReference>
<sequence>MPSHSQAVIVDAVRTPLAQGKPGGAYSRVHPVDLHSTVLAALVERTGIDPAVVDDVISGAVGQIGEQSGNTARWAALAAGFPESVPGVTVDRQCGSSQQALHFAAQGVMAGAYDVVIASGVESMSHVPITSQAAGRDFLGPRVAARYPGGLVPQGISAELIAQRWGLSRARLDEFSAESHRRAALAWKNGLFDSQVVRVTDLATDETIRPGTSVEVLSGLRPAFRDDYWVERFPELDWRITAGNSSPVNDGAAAVLVASEEAAARLGLVPRARVHSFAVVGDDPLLMLTGIIPATRKVLARAGLSVRDIDVFEVNEAFAPVVLAWQAEIGADLAKVNPHGGAIAIGHPLGGSGARLTTTLLNALEQTGGRYGLQVMCEAGGLANATVIERV</sequence>
<evidence type="ECO:0000256" key="2">
    <source>
        <dbReference type="ARBA" id="ARBA00022679"/>
    </source>
</evidence>
<dbReference type="PANTHER" id="PTHR43365">
    <property type="entry name" value="BLR7806 PROTEIN"/>
    <property type="match status" value="1"/>
</dbReference>
<feature type="active site" description="Acyl-thioester intermediate" evidence="4">
    <location>
        <position position="94"/>
    </location>
</feature>
<feature type="active site" description="Proton acceptor" evidence="4">
    <location>
        <position position="347"/>
    </location>
</feature>
<proteinExistence type="inferred from homology"/>
<gene>
    <name evidence="8" type="ORF">SAMN05216553_101529</name>
</gene>
<evidence type="ECO:0000256" key="5">
    <source>
        <dbReference type="RuleBase" id="RU003557"/>
    </source>
</evidence>
<evidence type="ECO:0000256" key="3">
    <source>
        <dbReference type="ARBA" id="ARBA00023315"/>
    </source>
</evidence>
<dbReference type="InterPro" id="IPR020616">
    <property type="entry name" value="Thiolase_N"/>
</dbReference>
<dbReference type="GO" id="GO:0016747">
    <property type="term" value="F:acyltransferase activity, transferring groups other than amino-acyl groups"/>
    <property type="evidence" value="ECO:0007669"/>
    <property type="project" value="InterPro"/>
</dbReference>
<dbReference type="RefSeq" id="WP_090045072.1">
    <property type="nucleotide sequence ID" value="NZ_FNCC01000001.1"/>
</dbReference>
<dbReference type="InterPro" id="IPR020613">
    <property type="entry name" value="Thiolase_CS"/>
</dbReference>
<feature type="domain" description="Thiolase C-terminal" evidence="7">
    <location>
        <begin position="270"/>
        <end position="390"/>
    </location>
</feature>
<feature type="domain" description="Thiolase N-terminal" evidence="6">
    <location>
        <begin position="8"/>
        <end position="261"/>
    </location>
</feature>
<dbReference type="Gene3D" id="3.40.47.10">
    <property type="match status" value="2"/>
</dbReference>
<dbReference type="InterPro" id="IPR002155">
    <property type="entry name" value="Thiolase"/>
</dbReference>
<dbReference type="NCBIfam" id="TIGR01930">
    <property type="entry name" value="AcCoA-C-Actrans"/>
    <property type="match status" value="1"/>
</dbReference>
<dbReference type="Pfam" id="PF00108">
    <property type="entry name" value="Thiolase_N"/>
    <property type="match status" value="1"/>
</dbReference>
<dbReference type="Pfam" id="PF02803">
    <property type="entry name" value="Thiolase_C"/>
    <property type="match status" value="1"/>
</dbReference>
<evidence type="ECO:0000313" key="9">
    <source>
        <dbReference type="Proteomes" id="UP000199623"/>
    </source>
</evidence>
<dbReference type="EMBL" id="FNCC01000001">
    <property type="protein sequence ID" value="SDF41594.1"/>
    <property type="molecule type" value="Genomic_DNA"/>
</dbReference>